<dbReference type="PROSITE" id="PS00632">
    <property type="entry name" value="RIBOSOMAL_S4"/>
    <property type="match status" value="1"/>
</dbReference>
<dbReference type="AlphaFoldDB" id="A0A381PL11"/>
<dbReference type="SMART" id="SM01390">
    <property type="entry name" value="Ribosomal_S4"/>
    <property type="match status" value="1"/>
</dbReference>
<keyword evidence="3" id="KW-0694">RNA-binding</keyword>
<dbReference type="InterPro" id="IPR036986">
    <property type="entry name" value="S4_RNA-bd_sf"/>
</dbReference>
<dbReference type="NCBIfam" id="TIGR01017">
    <property type="entry name" value="rpsD_bact"/>
    <property type="match status" value="1"/>
</dbReference>
<dbReference type="GO" id="GO:0019843">
    <property type="term" value="F:rRNA binding"/>
    <property type="evidence" value="ECO:0007669"/>
    <property type="project" value="UniProtKB-KW"/>
</dbReference>
<dbReference type="GO" id="GO:0042274">
    <property type="term" value="P:ribosomal small subunit biogenesis"/>
    <property type="evidence" value="ECO:0007669"/>
    <property type="project" value="TreeGrafter"/>
</dbReference>
<dbReference type="GO" id="GO:0003735">
    <property type="term" value="F:structural constituent of ribosome"/>
    <property type="evidence" value="ECO:0007669"/>
    <property type="project" value="InterPro"/>
</dbReference>
<feature type="region of interest" description="Disordered" evidence="6">
    <location>
        <begin position="32"/>
        <end position="51"/>
    </location>
</feature>
<reference evidence="9" key="1">
    <citation type="submission" date="2018-05" db="EMBL/GenBank/DDBJ databases">
        <authorList>
            <person name="Lanie J.A."/>
            <person name="Ng W.-L."/>
            <person name="Kazmierczak K.M."/>
            <person name="Andrzejewski T.M."/>
            <person name="Davidsen T.M."/>
            <person name="Wayne K.J."/>
            <person name="Tettelin H."/>
            <person name="Glass J.I."/>
            <person name="Rusch D."/>
            <person name="Podicherti R."/>
            <person name="Tsui H.-C.T."/>
            <person name="Winkler M.E."/>
        </authorList>
    </citation>
    <scope>NUCLEOTIDE SEQUENCE</scope>
</reference>
<proteinExistence type="inferred from homology"/>
<evidence type="ECO:0000256" key="1">
    <source>
        <dbReference type="ARBA" id="ARBA00007465"/>
    </source>
</evidence>
<dbReference type="InterPro" id="IPR005709">
    <property type="entry name" value="Ribosomal_uS4_bac-type"/>
</dbReference>
<comment type="similarity">
    <text evidence="1">Belongs to the universal ribosomal protein uS4 family.</text>
</comment>
<dbReference type="Pfam" id="PF00163">
    <property type="entry name" value="Ribosomal_S4"/>
    <property type="match status" value="1"/>
</dbReference>
<protein>
    <submittedName>
        <fullName evidence="9">Uncharacterized protein</fullName>
    </submittedName>
</protein>
<evidence type="ECO:0000313" key="9">
    <source>
        <dbReference type="EMBL" id="SUZ67692.1"/>
    </source>
</evidence>
<sequence length="205" mass="23529">MARYIGPKAKIARKFGDNIFGNAKITKILERKNYAPGQHGQSRRRRPSNYGLQLKEKQKIKHMYGLLERQFRKFFQKADKMSGETGLNLLQLLERRLDNVVYRLGFSPTRAAARQLVNHKHFLVNGKSVNIPSYLVKENDQISVRSKSRKLAVVHDSVKRVRGDLDSGWLSLDKASLSGMVTKLPEKEDFDATLKVQMVVELYSK</sequence>
<accession>A0A381PL11</accession>
<dbReference type="FunFam" id="3.10.290.10:FF:000001">
    <property type="entry name" value="30S ribosomal protein S4"/>
    <property type="match status" value="1"/>
</dbReference>
<dbReference type="NCBIfam" id="NF003717">
    <property type="entry name" value="PRK05327.1"/>
    <property type="match status" value="1"/>
</dbReference>
<dbReference type="InterPro" id="IPR018079">
    <property type="entry name" value="Ribosomal_uS4_CS"/>
</dbReference>
<dbReference type="GO" id="GO:0015935">
    <property type="term" value="C:small ribosomal subunit"/>
    <property type="evidence" value="ECO:0007669"/>
    <property type="project" value="InterPro"/>
</dbReference>
<dbReference type="Gene3D" id="3.10.290.10">
    <property type="entry name" value="RNA-binding S4 domain"/>
    <property type="match status" value="1"/>
</dbReference>
<evidence type="ECO:0000259" key="7">
    <source>
        <dbReference type="SMART" id="SM00363"/>
    </source>
</evidence>
<dbReference type="EMBL" id="UINC01001018">
    <property type="protein sequence ID" value="SUZ67692.1"/>
    <property type="molecule type" value="Genomic_DNA"/>
</dbReference>
<dbReference type="PANTHER" id="PTHR11831:SF4">
    <property type="entry name" value="SMALL RIBOSOMAL SUBUNIT PROTEIN US4M"/>
    <property type="match status" value="1"/>
</dbReference>
<dbReference type="HAMAP" id="MF_01306_B">
    <property type="entry name" value="Ribosomal_uS4_B"/>
    <property type="match status" value="1"/>
</dbReference>
<dbReference type="Pfam" id="PF01479">
    <property type="entry name" value="S4"/>
    <property type="match status" value="1"/>
</dbReference>
<dbReference type="InterPro" id="IPR002942">
    <property type="entry name" value="S4_RNA-bd"/>
</dbReference>
<dbReference type="PANTHER" id="PTHR11831">
    <property type="entry name" value="30S 40S RIBOSOMAL PROTEIN"/>
    <property type="match status" value="1"/>
</dbReference>
<name>A0A381PL11_9ZZZZ</name>
<dbReference type="CDD" id="cd00165">
    <property type="entry name" value="S4"/>
    <property type="match status" value="1"/>
</dbReference>
<evidence type="ECO:0000256" key="6">
    <source>
        <dbReference type="SAM" id="MobiDB-lite"/>
    </source>
</evidence>
<dbReference type="FunFam" id="1.10.1050.10:FF:000001">
    <property type="entry name" value="30S ribosomal protein S4"/>
    <property type="match status" value="1"/>
</dbReference>
<dbReference type="PROSITE" id="PS50889">
    <property type="entry name" value="S4"/>
    <property type="match status" value="1"/>
</dbReference>
<dbReference type="GO" id="GO:0006412">
    <property type="term" value="P:translation"/>
    <property type="evidence" value="ECO:0007669"/>
    <property type="project" value="InterPro"/>
</dbReference>
<keyword evidence="4" id="KW-0689">Ribosomal protein</keyword>
<evidence type="ECO:0000256" key="4">
    <source>
        <dbReference type="ARBA" id="ARBA00022980"/>
    </source>
</evidence>
<feature type="domain" description="RNA-binding S4" evidence="7">
    <location>
        <begin position="95"/>
        <end position="155"/>
    </location>
</feature>
<evidence type="ECO:0000256" key="3">
    <source>
        <dbReference type="ARBA" id="ARBA00022884"/>
    </source>
</evidence>
<keyword evidence="5" id="KW-0687">Ribonucleoprotein</keyword>
<evidence type="ECO:0000259" key="8">
    <source>
        <dbReference type="SMART" id="SM01390"/>
    </source>
</evidence>
<dbReference type="SUPFAM" id="SSF55174">
    <property type="entry name" value="Alpha-L RNA-binding motif"/>
    <property type="match status" value="1"/>
</dbReference>
<dbReference type="InterPro" id="IPR001912">
    <property type="entry name" value="Ribosomal_uS4_N"/>
</dbReference>
<dbReference type="SMART" id="SM00363">
    <property type="entry name" value="S4"/>
    <property type="match status" value="1"/>
</dbReference>
<organism evidence="9">
    <name type="scientific">marine metagenome</name>
    <dbReference type="NCBI Taxonomy" id="408172"/>
    <lineage>
        <taxon>unclassified sequences</taxon>
        <taxon>metagenomes</taxon>
        <taxon>ecological metagenomes</taxon>
    </lineage>
</organism>
<evidence type="ECO:0000256" key="5">
    <source>
        <dbReference type="ARBA" id="ARBA00023274"/>
    </source>
</evidence>
<gene>
    <name evidence="9" type="ORF">METZ01_LOCUS20546</name>
</gene>
<feature type="domain" description="Small ribosomal subunit protein uS4 N-terminal" evidence="8">
    <location>
        <begin position="3"/>
        <end position="94"/>
    </location>
</feature>
<dbReference type="Gene3D" id="1.10.1050.10">
    <property type="entry name" value="Ribosomal Protein S4 Delta 41, Chain A, domain 1"/>
    <property type="match status" value="1"/>
</dbReference>
<evidence type="ECO:0000256" key="2">
    <source>
        <dbReference type="ARBA" id="ARBA00022730"/>
    </source>
</evidence>
<dbReference type="InterPro" id="IPR022801">
    <property type="entry name" value="Ribosomal_uS4"/>
</dbReference>
<keyword evidence="2" id="KW-0699">rRNA-binding</keyword>